<keyword evidence="3" id="KW-1003">Cell membrane</keyword>
<feature type="transmembrane region" description="Helical" evidence="12">
    <location>
        <begin position="88"/>
        <end position="110"/>
    </location>
</feature>
<evidence type="ECO:0000256" key="8">
    <source>
        <dbReference type="ARBA" id="ARBA00022985"/>
    </source>
</evidence>
<feature type="transmembrane region" description="Helical" evidence="12">
    <location>
        <begin position="203"/>
        <end position="224"/>
    </location>
</feature>
<proteinExistence type="predicted"/>
<dbReference type="EMBL" id="CAFBMF010000045">
    <property type="protein sequence ID" value="CAB4899584.1"/>
    <property type="molecule type" value="Genomic_DNA"/>
</dbReference>
<feature type="transmembrane region" description="Helical" evidence="12">
    <location>
        <begin position="117"/>
        <end position="134"/>
    </location>
</feature>
<dbReference type="PANTHER" id="PTHR30561:SF0">
    <property type="entry name" value="GUANIDINIUM EXPORTER"/>
    <property type="match status" value="1"/>
</dbReference>
<name>A0A6J6R7S8_9ZZZZ</name>
<evidence type="ECO:0000256" key="3">
    <source>
        <dbReference type="ARBA" id="ARBA00022475"/>
    </source>
</evidence>
<evidence type="ECO:0000313" key="15">
    <source>
        <dbReference type="EMBL" id="CAB4864795.1"/>
    </source>
</evidence>
<evidence type="ECO:0000256" key="10">
    <source>
        <dbReference type="ARBA" id="ARBA00023098"/>
    </source>
</evidence>
<feature type="transmembrane region" description="Helical" evidence="12">
    <location>
        <begin position="140"/>
        <end position="157"/>
    </location>
</feature>
<keyword evidence="4" id="KW-0444">Lipid biosynthesis</keyword>
<evidence type="ECO:0000313" key="14">
    <source>
        <dbReference type="EMBL" id="CAB4715254.1"/>
    </source>
</evidence>
<keyword evidence="8" id="KW-0448">Lipopolysaccharide biosynthesis</keyword>
<dbReference type="InterPro" id="IPR000620">
    <property type="entry name" value="EamA_dom"/>
</dbReference>
<evidence type="ECO:0000256" key="11">
    <source>
        <dbReference type="ARBA" id="ARBA00023136"/>
    </source>
</evidence>
<feature type="transmembrane region" description="Helical" evidence="12">
    <location>
        <begin position="257"/>
        <end position="276"/>
    </location>
</feature>
<dbReference type="InterPro" id="IPR000390">
    <property type="entry name" value="Small_drug/metabolite_transptr"/>
</dbReference>
<evidence type="ECO:0000256" key="9">
    <source>
        <dbReference type="ARBA" id="ARBA00022989"/>
    </source>
</evidence>
<dbReference type="GO" id="GO:0022857">
    <property type="term" value="F:transmembrane transporter activity"/>
    <property type="evidence" value="ECO:0007669"/>
    <property type="project" value="InterPro"/>
</dbReference>
<keyword evidence="11 12" id="KW-0472">Membrane</keyword>
<feature type="domain" description="EamA" evidence="13">
    <location>
        <begin position="144"/>
        <end position="274"/>
    </location>
</feature>
<evidence type="ECO:0000256" key="7">
    <source>
        <dbReference type="ARBA" id="ARBA00022692"/>
    </source>
</evidence>
<gene>
    <name evidence="14" type="ORF">UFOPK2658_00650</name>
    <name evidence="15" type="ORF">UFOPK3304_00665</name>
    <name evidence="16" type="ORF">UFOPK3494_00867</name>
</gene>
<dbReference type="GO" id="GO:0009103">
    <property type="term" value="P:lipopolysaccharide biosynthetic process"/>
    <property type="evidence" value="ECO:0007669"/>
    <property type="project" value="UniProtKB-KW"/>
</dbReference>
<evidence type="ECO:0000259" key="13">
    <source>
        <dbReference type="Pfam" id="PF00892"/>
    </source>
</evidence>
<evidence type="ECO:0000313" key="16">
    <source>
        <dbReference type="EMBL" id="CAB4899584.1"/>
    </source>
</evidence>
<evidence type="ECO:0000256" key="6">
    <source>
        <dbReference type="ARBA" id="ARBA00022556"/>
    </source>
</evidence>
<keyword evidence="7 12" id="KW-0812">Transmembrane</keyword>
<dbReference type="PANTHER" id="PTHR30561">
    <property type="entry name" value="SMR FAMILY PROTON-DEPENDENT DRUG EFFLUX TRANSPORTER SUGE"/>
    <property type="match status" value="1"/>
</dbReference>
<keyword evidence="10" id="KW-0443">Lipid metabolism</keyword>
<feature type="transmembrane region" description="Helical" evidence="12">
    <location>
        <begin position="169"/>
        <end position="188"/>
    </location>
</feature>
<dbReference type="EMBL" id="CAEZYH010000018">
    <property type="protein sequence ID" value="CAB4715254.1"/>
    <property type="molecule type" value="Genomic_DNA"/>
</dbReference>
<comment type="subcellular location">
    <subcellularLocation>
        <location evidence="1">Cell membrane</location>
        <topology evidence="1">Multi-pass membrane protein</topology>
    </subcellularLocation>
</comment>
<dbReference type="GO" id="GO:0005886">
    <property type="term" value="C:plasma membrane"/>
    <property type="evidence" value="ECO:0007669"/>
    <property type="project" value="UniProtKB-SubCell"/>
</dbReference>
<organism evidence="14">
    <name type="scientific">freshwater metagenome</name>
    <dbReference type="NCBI Taxonomy" id="449393"/>
    <lineage>
        <taxon>unclassified sequences</taxon>
        <taxon>metagenomes</taxon>
        <taxon>ecological metagenomes</taxon>
    </lineage>
</organism>
<protein>
    <submittedName>
        <fullName evidence="14">Unannotated protein</fullName>
    </submittedName>
</protein>
<evidence type="ECO:0000256" key="5">
    <source>
        <dbReference type="ARBA" id="ARBA00022519"/>
    </source>
</evidence>
<evidence type="ECO:0000256" key="12">
    <source>
        <dbReference type="SAM" id="Phobius"/>
    </source>
</evidence>
<dbReference type="InterPro" id="IPR037185">
    <property type="entry name" value="EmrE-like"/>
</dbReference>
<keyword evidence="5" id="KW-0997">Cell inner membrane</keyword>
<evidence type="ECO:0000256" key="4">
    <source>
        <dbReference type="ARBA" id="ARBA00022516"/>
    </source>
</evidence>
<accession>A0A6J6R7S8</accession>
<dbReference type="SUPFAM" id="SSF103481">
    <property type="entry name" value="Multidrug resistance efflux transporter EmrE"/>
    <property type="match status" value="2"/>
</dbReference>
<reference evidence="14" key="1">
    <citation type="submission" date="2020-05" db="EMBL/GenBank/DDBJ databases">
        <authorList>
            <person name="Chiriac C."/>
            <person name="Salcher M."/>
            <person name="Ghai R."/>
            <person name="Kavagutti S V."/>
        </authorList>
    </citation>
    <scope>NUCLEOTIDE SEQUENCE</scope>
</reference>
<evidence type="ECO:0000256" key="1">
    <source>
        <dbReference type="ARBA" id="ARBA00004651"/>
    </source>
</evidence>
<dbReference type="Pfam" id="PF00892">
    <property type="entry name" value="EamA"/>
    <property type="match status" value="1"/>
</dbReference>
<evidence type="ECO:0000256" key="2">
    <source>
        <dbReference type="ARBA" id="ARBA00022448"/>
    </source>
</evidence>
<keyword evidence="9 12" id="KW-1133">Transmembrane helix</keyword>
<feature type="transmembrane region" description="Helical" evidence="12">
    <location>
        <begin position="56"/>
        <end position="76"/>
    </location>
</feature>
<dbReference type="Gene3D" id="1.10.3730.20">
    <property type="match status" value="2"/>
</dbReference>
<sequence length="277" mass="29403">MLIATLLALGAAVLHAGWNLAVKQSGDRWLALWGLFVAGGLIGLPYALIATLQGDLGLAAWGWAIASGLVHTFYIGRLARTYEIADFSVTYPIARGGGALVAAIGGVLFLHDHLSPLSIIGIIVVVAGLVILSGQVEWGHVWPALIVASLIGAYTVIDSKGSRSTVGSAYAMAIFVTGGIGTTIQGLYRRKWVAMKASVAPMWRQYFLTGLASLVTYWMVLLAVRRAPVGYVTALRESSVVFATFIGWKVLKEDSGLRRILSSLLIVAGLVTLVIGR</sequence>
<keyword evidence="6" id="KW-0441">Lipid A biosynthesis</keyword>
<dbReference type="EMBL" id="CAFBLJ010000025">
    <property type="protein sequence ID" value="CAB4864795.1"/>
    <property type="molecule type" value="Genomic_DNA"/>
</dbReference>
<keyword evidence="2" id="KW-0813">Transport</keyword>
<dbReference type="AlphaFoldDB" id="A0A6J6R7S8"/>
<feature type="transmembrane region" description="Helical" evidence="12">
    <location>
        <begin position="29"/>
        <end position="49"/>
    </location>
</feature>